<evidence type="ECO:0000313" key="14">
    <source>
        <dbReference type="Proteomes" id="UP000186165"/>
    </source>
</evidence>
<dbReference type="NCBIfam" id="TIGR04178">
    <property type="entry name" value="exo_archaeo"/>
    <property type="match status" value="1"/>
</dbReference>
<feature type="active site" description="Acyl-thioester intermediate" evidence="8">
    <location>
        <position position="169"/>
    </location>
</feature>
<dbReference type="InterPro" id="IPR026392">
    <property type="entry name" value="Exo/Archaeosortase_dom"/>
</dbReference>
<feature type="transmembrane region" description="Helical" evidence="10">
    <location>
        <begin position="65"/>
        <end position="87"/>
    </location>
</feature>
<keyword evidence="5" id="KW-0378">Hydrolase</keyword>
<keyword evidence="4 10" id="KW-0812">Transmembrane</keyword>
<reference evidence="14" key="2">
    <citation type="submission" date="2016-08" db="EMBL/GenBank/DDBJ databases">
        <title>Discovery of first anaerobic lithoheterotrophic haloarchae widely represented in hypersaline habitats.</title>
        <authorList>
            <person name="Sorokin D.Y."/>
            <person name="Kublanov I.V."/>
            <person name="Roman P."/>
            <person name="Sinninghe Damste J.S."/>
            <person name="Golyshin P.N."/>
            <person name="Rojo D."/>
            <person name="Ciordia S."/>
            <person name="Mena Md.C."/>
            <person name="Ferrer M."/>
            <person name="Smedile F."/>
            <person name="Messina E."/>
            <person name="La Cono V."/>
            <person name="Yakimov M.M."/>
        </authorList>
    </citation>
    <scope>NUCLEOTIDE SEQUENCE [LARGE SCALE GENOMIC DNA]</scope>
    <source>
        <strain evidence="14">HSR6</strain>
    </source>
</reference>
<dbReference type="KEGG" id="hhsr:HSR6_0225"/>
<protein>
    <submittedName>
        <fullName evidence="11">Cytochrome oxidase subunit I</fullName>
    </submittedName>
</protein>
<keyword evidence="6 10" id="KW-1133">Transmembrane helix</keyword>
<gene>
    <name evidence="12" type="ORF">HSR6_0225</name>
    <name evidence="11" type="ORF">HTSR_0238</name>
</gene>
<dbReference type="OrthoDB" id="200496at2157"/>
<evidence type="ECO:0000313" key="11">
    <source>
        <dbReference type="EMBL" id="AOW79440.1"/>
    </source>
</evidence>
<dbReference type="EMBL" id="CP016804">
    <property type="protein sequence ID" value="APE94693.1"/>
    <property type="molecule type" value="Genomic_DNA"/>
</dbReference>
<feature type="transmembrane region" description="Helical" evidence="10">
    <location>
        <begin position="94"/>
        <end position="115"/>
    </location>
</feature>
<feature type="transmembrane region" description="Helical" evidence="10">
    <location>
        <begin position="229"/>
        <end position="247"/>
    </location>
</feature>
<feature type="transmembrane region" description="Helical" evidence="10">
    <location>
        <begin position="193"/>
        <end position="217"/>
    </location>
</feature>
<dbReference type="Proteomes" id="UP000185608">
    <property type="component" value="Chromosome"/>
</dbReference>
<dbReference type="GO" id="GO:0005886">
    <property type="term" value="C:plasma membrane"/>
    <property type="evidence" value="ECO:0007669"/>
    <property type="project" value="UniProtKB-SubCell"/>
</dbReference>
<evidence type="ECO:0000256" key="5">
    <source>
        <dbReference type="ARBA" id="ARBA00022801"/>
    </source>
</evidence>
<dbReference type="STRING" id="1873524.HSR6_0225"/>
<evidence type="ECO:0000256" key="9">
    <source>
        <dbReference type="PIRSR" id="PIRSR025737-2"/>
    </source>
</evidence>
<name>A0A1D8S270_9EURY</name>
<feature type="transmembrane region" description="Helical" evidence="10">
    <location>
        <begin position="254"/>
        <end position="271"/>
    </location>
</feature>
<dbReference type="Pfam" id="PF09721">
    <property type="entry name" value="Exosortase_EpsH"/>
    <property type="match status" value="1"/>
</dbReference>
<dbReference type="NCBIfam" id="TIGR04125">
    <property type="entry name" value="exosort_PGF_TRM"/>
    <property type="match status" value="1"/>
</dbReference>
<dbReference type="GeneID" id="30416750"/>
<feature type="site" description="Transition state stabilizer" evidence="9">
    <location>
        <position position="249"/>
    </location>
</feature>
<organism evidence="11 13">
    <name type="scientific">Halodesulfurarchaeum formicicum</name>
    <dbReference type="NCBI Taxonomy" id="1873524"/>
    <lineage>
        <taxon>Archaea</taxon>
        <taxon>Methanobacteriati</taxon>
        <taxon>Methanobacteriota</taxon>
        <taxon>Stenosarchaea group</taxon>
        <taxon>Halobacteria</taxon>
        <taxon>Halobacteriales</taxon>
        <taxon>Halobacteriaceae</taxon>
        <taxon>Halodesulfurarchaeum</taxon>
    </lineage>
</organism>
<keyword evidence="3" id="KW-0645">Protease</keyword>
<evidence type="ECO:0000256" key="4">
    <source>
        <dbReference type="ARBA" id="ARBA00022692"/>
    </source>
</evidence>
<accession>A0A1D8S270</accession>
<evidence type="ECO:0000313" key="12">
    <source>
        <dbReference type="EMBL" id="APE94693.1"/>
    </source>
</evidence>
<dbReference type="GO" id="GO:0008233">
    <property type="term" value="F:peptidase activity"/>
    <property type="evidence" value="ECO:0007669"/>
    <property type="project" value="UniProtKB-KW"/>
</dbReference>
<sequence>MLGATDLATITDPLAWIVVLTFATSAILSMRESPVARYGATGAWALFAVFWALMVPHYAIEMRSIVEGVLSAAAVPGSLYVASLIYTERRSFEVLTRAVAIMGFIYLPFEAITVIRSGSIEMVVAHVEFILRAVGVEPTVITGPDGLQSTFLFLAENGHRLTTRVILACTGIGSISIVAGLALSVDATPRRKLLGIAIAVPIIYGLNVLRVAFIALAHGFQWFAGFRDPIFLIFGIEDPYLVSYIVADRVISQSASVLVLVAITLGLLRLIPELATIVEDVLFLLTGREYDLDLAN</sequence>
<feature type="transmembrane region" description="Helical" evidence="10">
    <location>
        <begin position="13"/>
        <end position="30"/>
    </location>
</feature>
<feature type="transmembrane region" description="Helical" evidence="10">
    <location>
        <begin position="42"/>
        <end position="59"/>
    </location>
</feature>
<evidence type="ECO:0000256" key="10">
    <source>
        <dbReference type="SAM" id="Phobius"/>
    </source>
</evidence>
<evidence type="ECO:0000256" key="2">
    <source>
        <dbReference type="ARBA" id="ARBA00022475"/>
    </source>
</evidence>
<proteinExistence type="predicted"/>
<keyword evidence="14" id="KW-1185">Reference proteome</keyword>
<dbReference type="GO" id="GO:0006508">
    <property type="term" value="P:proteolysis"/>
    <property type="evidence" value="ECO:0007669"/>
    <property type="project" value="UniProtKB-KW"/>
</dbReference>
<evidence type="ECO:0000313" key="13">
    <source>
        <dbReference type="Proteomes" id="UP000185608"/>
    </source>
</evidence>
<keyword evidence="7 10" id="KW-0472">Membrane</keyword>
<reference evidence="12" key="3">
    <citation type="journal article" date="2017" name="ISME J.">
        <title>Discovery of anaerobic lithoheterotrophic haloarchaea, ubiquitous in hypersaline habitats.</title>
        <authorList>
            <person name="Sorokin D.Y."/>
            <person name="Messina E."/>
            <person name="Smedile F."/>
            <person name="Roman P."/>
            <person name="Damste J.S.S."/>
            <person name="Ciordia S."/>
            <person name="Mena M.C."/>
            <person name="Ferrer M."/>
            <person name="Golyshin P.N."/>
            <person name="Kublanov I.V."/>
            <person name="Samarov N.I."/>
            <person name="Toshchakov S.V."/>
            <person name="La Cono V."/>
            <person name="Yakimov M.M."/>
        </authorList>
    </citation>
    <scope>NUCLEOTIDE SEQUENCE</scope>
    <source>
        <strain evidence="12">HSR6</strain>
    </source>
</reference>
<dbReference type="InterPro" id="IPR014522">
    <property type="entry name" value="ArtA"/>
</dbReference>
<evidence type="ECO:0000256" key="7">
    <source>
        <dbReference type="ARBA" id="ARBA00023136"/>
    </source>
</evidence>
<feature type="active site" description="Proton donor" evidence="8">
    <location>
        <position position="210"/>
    </location>
</feature>
<comment type="subcellular location">
    <subcellularLocation>
        <location evidence="1">Cell membrane</location>
        <topology evidence="1">Multi-pass membrane protein</topology>
    </subcellularLocation>
</comment>
<evidence type="ECO:0000256" key="8">
    <source>
        <dbReference type="PIRSR" id="PIRSR025737-1"/>
    </source>
</evidence>
<dbReference type="AlphaFoldDB" id="A0A1D8S270"/>
<dbReference type="RefSeq" id="WP_070364207.1">
    <property type="nucleotide sequence ID" value="NZ_CP016070.1"/>
</dbReference>
<keyword evidence="2" id="KW-1003">Cell membrane</keyword>
<dbReference type="Proteomes" id="UP000186165">
    <property type="component" value="Chromosome"/>
</dbReference>
<evidence type="ECO:0000256" key="6">
    <source>
        <dbReference type="ARBA" id="ARBA00022989"/>
    </source>
</evidence>
<accession>A0A1J1A9X6</accession>
<dbReference type="InterPro" id="IPR019127">
    <property type="entry name" value="Exosortase"/>
</dbReference>
<dbReference type="PIRSF" id="PIRSF025737">
    <property type="entry name" value="Cyco1"/>
    <property type="match status" value="1"/>
</dbReference>
<reference evidence="11 13" key="1">
    <citation type="submission" date="2016-06" db="EMBL/GenBank/DDBJ databases">
        <title>Discovery of anaerobic lithoheterotrophic haloarchaeon capable of sulfur respiration by hydrogen and formate.</title>
        <authorList>
            <person name="Sorokin D.Y."/>
            <person name="Kublanov I.V."/>
            <person name="Roman P."/>
            <person name="Sinninghe Damste J.S."/>
            <person name="Golyshin P.N."/>
            <person name="Rojo D."/>
            <person name="Ciordia S."/>
            <person name="Mena Md.C."/>
            <person name="Ferrer M."/>
            <person name="Smedile F."/>
            <person name="Messina E."/>
            <person name="La Cono V."/>
            <person name="Yakimov M.M."/>
        </authorList>
    </citation>
    <scope>NUCLEOTIDE SEQUENCE [LARGE SCALE GENOMIC DNA]</scope>
    <source>
        <strain evidence="11 13">HTSR1</strain>
    </source>
</reference>
<evidence type="ECO:0000256" key="3">
    <source>
        <dbReference type="ARBA" id="ARBA00022670"/>
    </source>
</evidence>
<dbReference type="KEGG" id="halh:HTSR_0238"/>
<dbReference type="EMBL" id="CP016070">
    <property type="protein sequence ID" value="AOW79440.1"/>
    <property type="molecule type" value="Genomic_DNA"/>
</dbReference>
<evidence type="ECO:0000256" key="1">
    <source>
        <dbReference type="ARBA" id="ARBA00004651"/>
    </source>
</evidence>
<feature type="transmembrane region" description="Helical" evidence="10">
    <location>
        <begin position="161"/>
        <end position="181"/>
    </location>
</feature>